<gene>
    <name evidence="2" type="ORF">LTRI10_LOCUS23225</name>
</gene>
<protein>
    <submittedName>
        <fullName evidence="2">Uncharacterized protein</fullName>
    </submittedName>
</protein>
<evidence type="ECO:0000256" key="1">
    <source>
        <dbReference type="SAM" id="MobiDB-lite"/>
    </source>
</evidence>
<keyword evidence="3" id="KW-1185">Reference proteome</keyword>
<proteinExistence type="predicted"/>
<dbReference type="Proteomes" id="UP001497516">
    <property type="component" value="Chromosome 4"/>
</dbReference>
<sequence>MLIEKGTPEKEKDLPESSIRQKTKGKEREEDPDNPSQTEGEESEKEERVEDLSLSFLEEHLRLSYEKIKAHNSILQNPLAKSLLRTQVPPNLSPLGLPTYDGTSDPTDHLSTFMLKMQLINAADVYLCKAFPVTFGGQCRTLYTSLPEGIIEKFEQFATLFSSNFASQRIRKLAISALINCK</sequence>
<name>A0AAV2E7R6_9ROSI</name>
<dbReference type="AlphaFoldDB" id="A0AAV2E7R6"/>
<accession>A0AAV2E7R6</accession>
<evidence type="ECO:0000313" key="2">
    <source>
        <dbReference type="EMBL" id="CAL1381872.1"/>
    </source>
</evidence>
<reference evidence="2 3" key="1">
    <citation type="submission" date="2024-04" db="EMBL/GenBank/DDBJ databases">
        <authorList>
            <person name="Fracassetti M."/>
        </authorList>
    </citation>
    <scope>NUCLEOTIDE SEQUENCE [LARGE SCALE GENOMIC DNA]</scope>
</reference>
<evidence type="ECO:0000313" key="3">
    <source>
        <dbReference type="Proteomes" id="UP001497516"/>
    </source>
</evidence>
<feature type="compositionally biased region" description="Basic and acidic residues" evidence="1">
    <location>
        <begin position="1"/>
        <end position="15"/>
    </location>
</feature>
<dbReference type="PANTHER" id="PTHR33223:SF10">
    <property type="entry name" value="AMINOTRANSFERASE-LIKE PLANT MOBILE DOMAIN-CONTAINING PROTEIN"/>
    <property type="match status" value="1"/>
</dbReference>
<feature type="region of interest" description="Disordered" evidence="1">
    <location>
        <begin position="1"/>
        <end position="51"/>
    </location>
</feature>
<organism evidence="2 3">
    <name type="scientific">Linum trigynum</name>
    <dbReference type="NCBI Taxonomy" id="586398"/>
    <lineage>
        <taxon>Eukaryota</taxon>
        <taxon>Viridiplantae</taxon>
        <taxon>Streptophyta</taxon>
        <taxon>Embryophyta</taxon>
        <taxon>Tracheophyta</taxon>
        <taxon>Spermatophyta</taxon>
        <taxon>Magnoliopsida</taxon>
        <taxon>eudicotyledons</taxon>
        <taxon>Gunneridae</taxon>
        <taxon>Pentapetalae</taxon>
        <taxon>rosids</taxon>
        <taxon>fabids</taxon>
        <taxon>Malpighiales</taxon>
        <taxon>Linaceae</taxon>
        <taxon>Linum</taxon>
    </lineage>
</organism>
<dbReference type="PANTHER" id="PTHR33223">
    <property type="entry name" value="CCHC-TYPE DOMAIN-CONTAINING PROTEIN"/>
    <property type="match status" value="1"/>
</dbReference>
<dbReference type="EMBL" id="OZ034817">
    <property type="protein sequence ID" value="CAL1381872.1"/>
    <property type="molecule type" value="Genomic_DNA"/>
</dbReference>